<dbReference type="Pfam" id="PF13847">
    <property type="entry name" value="Methyltransf_31"/>
    <property type="match status" value="1"/>
</dbReference>
<keyword evidence="1" id="KW-0620">Polyamine biosynthesis</keyword>
<protein>
    <recommendedName>
        <fullName evidence="2">Methyltransferase domain-containing protein</fullName>
    </recommendedName>
</protein>
<dbReference type="SUPFAM" id="SSF53335">
    <property type="entry name" value="S-adenosyl-L-methionine-dependent methyltransferases"/>
    <property type="match status" value="1"/>
</dbReference>
<evidence type="ECO:0000256" key="1">
    <source>
        <dbReference type="ARBA" id="ARBA00023115"/>
    </source>
</evidence>
<dbReference type="GO" id="GO:0006596">
    <property type="term" value="P:polyamine biosynthetic process"/>
    <property type="evidence" value="ECO:0007669"/>
    <property type="project" value="UniProtKB-KW"/>
</dbReference>
<dbReference type="PANTHER" id="PTHR43317">
    <property type="entry name" value="THERMOSPERMINE SYNTHASE ACAULIS5"/>
    <property type="match status" value="1"/>
</dbReference>
<sequence>MAIVWQETRDGVHYQVRNAGKTLRLYTDNVLHSQYNPEKKLTSSVWDLLFLPALCLENSKPLRVLVLGVGGGAVMHMMDDFFSCEKIIGIEMNATHIEISKKFFNLSGTNIELIEADAIAWVENFTAKDDREKFDIIIDDLFYEEEGEPIKVAAPNATWFYQLYSLLKPKGLLIMNFVGRHSAMSAAPIHDDSVRKLLPYGLHLTTPYYDNHVLAFSAEKLQVGNIRKAIKRHEKLKLLKNSLRFSCRSL</sequence>
<dbReference type="Proteomes" id="UP000227088">
    <property type="component" value="Unassembled WGS sequence"/>
</dbReference>
<reference evidence="4" key="1">
    <citation type="journal article" date="2017" name="Proc. Natl. Acad. Sci. U.S.A.">
        <title>Simulation of Deepwater Horizon oil plume reveals substrate specialization within a complex community of hydrocarbon degraders.</title>
        <authorList>
            <person name="Hu P."/>
            <person name="Dubinsky E.A."/>
            <person name="Probst A.J."/>
            <person name="Wang J."/>
            <person name="Sieber C.M.K."/>
            <person name="Tom L.M."/>
            <person name="Gardinali P."/>
            <person name="Banfield J.F."/>
            <person name="Atlas R.M."/>
            <person name="Andersen G.L."/>
        </authorList>
    </citation>
    <scope>NUCLEOTIDE SEQUENCE [LARGE SCALE GENOMIC DNA]</scope>
</reference>
<name>A0A1Y5HSJ1_OLEAN</name>
<proteinExistence type="predicted"/>
<dbReference type="InterPro" id="IPR025714">
    <property type="entry name" value="Methyltranfer_dom"/>
</dbReference>
<dbReference type="PANTHER" id="PTHR43317:SF1">
    <property type="entry name" value="THERMOSPERMINE SYNTHASE ACAULIS5"/>
    <property type="match status" value="1"/>
</dbReference>
<feature type="domain" description="Methyltransferase" evidence="2">
    <location>
        <begin position="60"/>
        <end position="185"/>
    </location>
</feature>
<dbReference type="InterPro" id="IPR029063">
    <property type="entry name" value="SAM-dependent_MTases_sf"/>
</dbReference>
<comment type="caution">
    <text evidence="3">The sequence shown here is derived from an EMBL/GenBank/DDBJ whole genome shotgun (WGS) entry which is preliminary data.</text>
</comment>
<gene>
    <name evidence="3" type="ORF">A9R00_06785</name>
</gene>
<dbReference type="EMBL" id="MABE01000382">
    <property type="protein sequence ID" value="OUS40291.1"/>
    <property type="molecule type" value="Genomic_DNA"/>
</dbReference>
<evidence type="ECO:0000259" key="2">
    <source>
        <dbReference type="Pfam" id="PF13847"/>
    </source>
</evidence>
<dbReference type="CDD" id="cd02440">
    <property type="entry name" value="AdoMet_MTases"/>
    <property type="match status" value="1"/>
</dbReference>
<dbReference type="Gene3D" id="3.40.50.150">
    <property type="entry name" value="Vaccinia Virus protein VP39"/>
    <property type="match status" value="1"/>
</dbReference>
<dbReference type="AlphaFoldDB" id="A0A1Y5HSJ1"/>
<organism evidence="3 4">
    <name type="scientific">Oleispira antarctica</name>
    <dbReference type="NCBI Taxonomy" id="188908"/>
    <lineage>
        <taxon>Bacteria</taxon>
        <taxon>Pseudomonadati</taxon>
        <taxon>Pseudomonadota</taxon>
        <taxon>Gammaproteobacteria</taxon>
        <taxon>Oceanospirillales</taxon>
        <taxon>Oceanospirillaceae</taxon>
        <taxon>Oleispira</taxon>
    </lineage>
</organism>
<accession>A0A1Y5HSJ1</accession>
<evidence type="ECO:0000313" key="4">
    <source>
        <dbReference type="Proteomes" id="UP000227088"/>
    </source>
</evidence>
<evidence type="ECO:0000313" key="3">
    <source>
        <dbReference type="EMBL" id="OUS40291.1"/>
    </source>
</evidence>